<sequence>MVAQDLYDAIKKKEKPSKGKTDFNEDYDDGANEEDGWGEVFDDECFEKLRRQYFINTASTSVAACKGALLNIKATSVTDAVKRLRTTNESKDGHVTRANWGFFSQEFDYTHLTNDRQG</sequence>
<reference evidence="1" key="1">
    <citation type="submission" date="2017-12" db="EMBL/GenBank/DDBJ databases">
        <authorList>
            <person name="Katneni V.K."/>
            <person name="Shekhar M.S."/>
            <person name="Otta S.K."/>
            <person name="Karthic K."/>
            <person name="Jangam A.K."/>
            <person name="Gopikrishna G."/>
            <person name="Vijayan K.K."/>
        </authorList>
    </citation>
    <scope>NUCLEOTIDE SEQUENCE [LARGE SCALE GENOMIC DNA]</scope>
    <source>
        <strain evidence="1">IN_AP4RU</strain>
    </source>
</reference>
<accession>A0A2I6SBY5</accession>
<reference evidence="1" key="2">
    <citation type="journal article" date="2018" name="Genome Announc.">
        <title>First Report of a Complete Genome Sequence of White spot syndrome virus from India.</title>
        <authorList>
            <person name="Vinaya Kumar K."/>
            <person name="Shekhar M.S."/>
            <person name="Otta S.K."/>
            <person name="Karthic K."/>
            <person name="Ashok Kumar J."/>
            <person name="Gopikrishna G."/>
            <person name="Vijayan K.K."/>
        </authorList>
    </citation>
    <scope>NUCLEOTIDE SEQUENCE</scope>
    <source>
        <strain evidence="1">IN_AP4RU</strain>
    </source>
</reference>
<name>A0A2I6SBY5_9VIRU</name>
<dbReference type="EMBL" id="MG702567">
    <property type="protein sequence ID" value="AUO15071.1"/>
    <property type="molecule type" value="Genomic_DNA"/>
</dbReference>
<organism evidence="1">
    <name type="scientific">White spot syndrome virus</name>
    <dbReference type="NCBI Taxonomy" id="342409"/>
    <lineage>
        <taxon>Viruses</taxon>
        <taxon>Viruses incertae sedis</taxon>
        <taxon>Naldaviricetes</taxon>
        <taxon>Nimaviridae</taxon>
        <taxon>Whispovirus</taxon>
    </lineage>
</organism>
<protein>
    <submittedName>
        <fullName evidence="1">WSSV262</fullName>
    </submittedName>
</protein>
<dbReference type="Proteomes" id="UP000267352">
    <property type="component" value="Segment"/>
</dbReference>
<proteinExistence type="predicted"/>
<evidence type="ECO:0000313" key="1">
    <source>
        <dbReference type="EMBL" id="AUO15071.1"/>
    </source>
</evidence>